<dbReference type="AlphaFoldDB" id="A0AAD6TVV6"/>
<sequence>MLTISTARSFINAQRRLSAHRALIPVPLHPTLSWLFARLLSSSGPRVPAAAAVKFAVWERLTKAPWSKRDVRDVEAGTKGTSGSWGYKDGMREGGVWIRMSDSAPMNMGHTTTTRTLCTTGRTAGTRGY</sequence>
<evidence type="ECO:0000313" key="2">
    <source>
        <dbReference type="Proteomes" id="UP001222325"/>
    </source>
</evidence>
<name>A0AAD6TVV6_9AGAR</name>
<keyword evidence="2" id="KW-1185">Reference proteome</keyword>
<dbReference type="Proteomes" id="UP001222325">
    <property type="component" value="Unassembled WGS sequence"/>
</dbReference>
<reference evidence="1" key="1">
    <citation type="submission" date="2023-03" db="EMBL/GenBank/DDBJ databases">
        <title>Massive genome expansion in bonnet fungi (Mycena s.s.) driven by repeated elements and novel gene families across ecological guilds.</title>
        <authorList>
            <consortium name="Lawrence Berkeley National Laboratory"/>
            <person name="Harder C.B."/>
            <person name="Miyauchi S."/>
            <person name="Viragh M."/>
            <person name="Kuo A."/>
            <person name="Thoen E."/>
            <person name="Andreopoulos B."/>
            <person name="Lu D."/>
            <person name="Skrede I."/>
            <person name="Drula E."/>
            <person name="Henrissat B."/>
            <person name="Morin E."/>
            <person name="Kohler A."/>
            <person name="Barry K."/>
            <person name="LaButti K."/>
            <person name="Morin E."/>
            <person name="Salamov A."/>
            <person name="Lipzen A."/>
            <person name="Mereny Z."/>
            <person name="Hegedus B."/>
            <person name="Baldrian P."/>
            <person name="Stursova M."/>
            <person name="Weitz H."/>
            <person name="Taylor A."/>
            <person name="Grigoriev I.V."/>
            <person name="Nagy L.G."/>
            <person name="Martin F."/>
            <person name="Kauserud H."/>
        </authorList>
    </citation>
    <scope>NUCLEOTIDE SEQUENCE</scope>
    <source>
        <strain evidence="1">CBHHK173m</strain>
    </source>
</reference>
<dbReference type="EMBL" id="JARJCN010000068">
    <property type="protein sequence ID" value="KAJ7078172.1"/>
    <property type="molecule type" value="Genomic_DNA"/>
</dbReference>
<protein>
    <submittedName>
        <fullName evidence="1">Uncharacterized protein</fullName>
    </submittedName>
</protein>
<organism evidence="1 2">
    <name type="scientific">Mycena belliarum</name>
    <dbReference type="NCBI Taxonomy" id="1033014"/>
    <lineage>
        <taxon>Eukaryota</taxon>
        <taxon>Fungi</taxon>
        <taxon>Dikarya</taxon>
        <taxon>Basidiomycota</taxon>
        <taxon>Agaricomycotina</taxon>
        <taxon>Agaricomycetes</taxon>
        <taxon>Agaricomycetidae</taxon>
        <taxon>Agaricales</taxon>
        <taxon>Marasmiineae</taxon>
        <taxon>Mycenaceae</taxon>
        <taxon>Mycena</taxon>
    </lineage>
</organism>
<proteinExistence type="predicted"/>
<evidence type="ECO:0000313" key="1">
    <source>
        <dbReference type="EMBL" id="KAJ7078172.1"/>
    </source>
</evidence>
<comment type="caution">
    <text evidence="1">The sequence shown here is derived from an EMBL/GenBank/DDBJ whole genome shotgun (WGS) entry which is preliminary data.</text>
</comment>
<accession>A0AAD6TVV6</accession>
<gene>
    <name evidence="1" type="ORF">B0H15DRAFT_954733</name>
</gene>